<proteinExistence type="predicted"/>
<dbReference type="AlphaFoldDB" id="A0A381TMS0"/>
<organism evidence="1">
    <name type="scientific">marine metagenome</name>
    <dbReference type="NCBI Taxonomy" id="408172"/>
    <lineage>
        <taxon>unclassified sequences</taxon>
        <taxon>metagenomes</taxon>
        <taxon>ecological metagenomes</taxon>
    </lineage>
</organism>
<dbReference type="InterPro" id="IPR014845">
    <property type="entry name" value="GYD/TTHA1554"/>
</dbReference>
<gene>
    <name evidence="1" type="ORF">METZ01_LOCUS70003</name>
</gene>
<accession>A0A381TMS0</accession>
<sequence length="109" mass="10893">MPKYLIQASYTTEGVQGLLSDGGSARTEAAAAAATSLGGSVEAFYFAFGSEDAFVVADLASNADAAALSLAVSASGAVNTRVTVLLTPEELDAAAETVRNSVSYSPPGN</sequence>
<reference evidence="1" key="1">
    <citation type="submission" date="2018-05" db="EMBL/GenBank/DDBJ databases">
        <authorList>
            <person name="Lanie J.A."/>
            <person name="Ng W.-L."/>
            <person name="Kazmierczak K.M."/>
            <person name="Andrzejewski T.M."/>
            <person name="Davidsen T.M."/>
            <person name="Wayne K.J."/>
            <person name="Tettelin H."/>
            <person name="Glass J.I."/>
            <person name="Rusch D."/>
            <person name="Podicherti R."/>
            <person name="Tsui H.-C.T."/>
            <person name="Winkler M.E."/>
        </authorList>
    </citation>
    <scope>NUCLEOTIDE SEQUENCE</scope>
</reference>
<name>A0A381TMS0_9ZZZZ</name>
<dbReference type="EMBL" id="UINC01004828">
    <property type="protein sequence ID" value="SVA17149.1"/>
    <property type="molecule type" value="Genomic_DNA"/>
</dbReference>
<dbReference type="Pfam" id="PF08734">
    <property type="entry name" value="GYD"/>
    <property type="match status" value="1"/>
</dbReference>
<evidence type="ECO:0008006" key="2">
    <source>
        <dbReference type="Google" id="ProtNLM"/>
    </source>
</evidence>
<protein>
    <recommendedName>
        <fullName evidence="2">GYD domain-containing protein</fullName>
    </recommendedName>
</protein>
<evidence type="ECO:0000313" key="1">
    <source>
        <dbReference type="EMBL" id="SVA17149.1"/>
    </source>
</evidence>